<comment type="similarity">
    <text evidence="2 11">Belongs to the glycosyl hydrolase 10 (cellulase F) family.</text>
</comment>
<dbReference type="GO" id="GO:0045493">
    <property type="term" value="P:xylan catabolic process"/>
    <property type="evidence" value="ECO:0007669"/>
    <property type="project" value="UniProtKB-KW"/>
</dbReference>
<dbReference type="SUPFAM" id="SSF49785">
    <property type="entry name" value="Galactose-binding domain-like"/>
    <property type="match status" value="1"/>
</dbReference>
<evidence type="ECO:0000256" key="2">
    <source>
        <dbReference type="ARBA" id="ARBA00007495"/>
    </source>
</evidence>
<evidence type="ECO:0000256" key="9">
    <source>
        <dbReference type="ARBA" id="ARBA00023326"/>
    </source>
</evidence>
<evidence type="ECO:0000256" key="10">
    <source>
        <dbReference type="PROSITE-ProRule" id="PRU10061"/>
    </source>
</evidence>
<keyword evidence="4" id="KW-0732">Signal</keyword>
<evidence type="ECO:0000256" key="6">
    <source>
        <dbReference type="ARBA" id="ARBA00022801"/>
    </source>
</evidence>
<evidence type="ECO:0000313" key="13">
    <source>
        <dbReference type="EMBL" id="KOO69159.1"/>
    </source>
</evidence>
<dbReference type="AlphaFoldDB" id="A0A8E1R081"/>
<dbReference type="InterPro" id="IPR017853">
    <property type="entry name" value="GH"/>
</dbReference>
<gene>
    <name evidence="13" type="ORF">ACU52_04635</name>
</gene>
<dbReference type="GO" id="GO:0031176">
    <property type="term" value="F:endo-1,4-beta-xylanase activity"/>
    <property type="evidence" value="ECO:0007669"/>
    <property type="project" value="UniProtKB-EC"/>
</dbReference>
<dbReference type="PROSITE" id="PS00591">
    <property type="entry name" value="GH10_1"/>
    <property type="match status" value="1"/>
</dbReference>
<dbReference type="InterPro" id="IPR003305">
    <property type="entry name" value="CenC_carb-bd"/>
</dbReference>
<comment type="catalytic activity">
    <reaction evidence="1 11">
        <text>Endohydrolysis of (1-&gt;4)-beta-D-xylosidic linkages in xylans.</text>
        <dbReference type="EC" id="3.2.1.8"/>
    </reaction>
</comment>
<dbReference type="SMART" id="SM00633">
    <property type="entry name" value="Glyco_10"/>
    <property type="match status" value="1"/>
</dbReference>
<dbReference type="Pfam" id="PF02018">
    <property type="entry name" value="CBM_4_9"/>
    <property type="match status" value="1"/>
</dbReference>
<dbReference type="InterPro" id="IPR008979">
    <property type="entry name" value="Galactose-bd-like_sf"/>
</dbReference>
<dbReference type="Gene3D" id="3.20.20.80">
    <property type="entry name" value="Glycosidases"/>
    <property type="match status" value="2"/>
</dbReference>
<reference evidence="13 14" key="1">
    <citation type="submission" date="2015-06" db="EMBL/GenBank/DDBJ databases">
        <title>Prevotella sp. 109, sp. nov., a novel member of the family Prevotellaceae isolated from human faeces.</title>
        <authorList>
            <person name="Shkoporov A.N."/>
            <person name="Chaplin A.V."/>
            <person name="Kafarskaia L.I."/>
            <person name="Efimov B.A."/>
        </authorList>
    </citation>
    <scope>NUCLEOTIDE SEQUENCE [LARGE SCALE GENOMIC DNA]</scope>
    <source>
        <strain evidence="13 14">109</strain>
    </source>
</reference>
<dbReference type="RefSeq" id="WP_021854992.1">
    <property type="nucleotide sequence ID" value="NZ_DBGCYH010000051.1"/>
</dbReference>
<proteinExistence type="inferred from homology"/>
<evidence type="ECO:0000259" key="12">
    <source>
        <dbReference type="PROSITE" id="PS51760"/>
    </source>
</evidence>
<feature type="domain" description="GH10" evidence="12">
    <location>
        <begin position="60"/>
        <end position="584"/>
    </location>
</feature>
<dbReference type="Proteomes" id="UP000036951">
    <property type="component" value="Unassembled WGS sequence"/>
</dbReference>
<evidence type="ECO:0000256" key="8">
    <source>
        <dbReference type="ARBA" id="ARBA00023295"/>
    </source>
</evidence>
<sequence length="603" mass="66696">MKLNKIIIPVLAAPLLLTGCYDEKMDWHTPDGHYPVVSDEIPLSLQEKIANYDNIKAYMAQYMPNVKLGLGLGADKYISDDTAYVNRCNDNFQQFVTGNAMKHGSVVQNDGSLKFTTIDAFLAKVPSDIDIYGHNFIWHTQQNQTYLKSLIAPTVEVTPGSDIANVIQNGDFESGTKDHWSSWGNSSTTEVQEGAGYDGSYGLVMVNPSDADDYSAQLAYDLTDPLVAGKKYIIRFKAKASTPAGTLQFATQNSSDYSGEGYHSFSVGTEWTTCEYDYTCTKDNLNRVLINFGKVAGTYYIDDVEFGEEIGGSASAKRGPAKASSVTYKFKTPEEKKAALLGAMESWIKGMAEHLGNRISGWDVINEPITDGTPKWRGIDGNFSEGDSEPVEDPESGFNLNWESGHFYWGYYIGKEYATKAFELARKYAPNAKLYVNDYNLETSPAKLAELINFVKYIDENGSVKVDGIGTQMHVDGKSITKEQIDAMFQTLAATGKLIRISELDVRIGTTSPTADDLQTQSDVYQMIIESYKANIPEAQQGGITLWTLSDAADEHTYWYPDDAPNIFDKNYARKTAYKGVCDGIAGKDISEDFTGDMWMNGK</sequence>
<accession>A0A8E1R081</accession>
<dbReference type="PROSITE" id="PS51760">
    <property type="entry name" value="GH10_2"/>
    <property type="match status" value="1"/>
</dbReference>
<evidence type="ECO:0000256" key="4">
    <source>
        <dbReference type="ARBA" id="ARBA00022729"/>
    </source>
</evidence>
<keyword evidence="5" id="KW-0677">Repeat</keyword>
<dbReference type="InterPro" id="IPR044846">
    <property type="entry name" value="GH10"/>
</dbReference>
<keyword evidence="9 11" id="KW-0624">Polysaccharide degradation</keyword>
<dbReference type="EC" id="3.2.1.8" evidence="11"/>
<evidence type="ECO:0000256" key="11">
    <source>
        <dbReference type="RuleBase" id="RU361174"/>
    </source>
</evidence>
<dbReference type="PROSITE" id="PS51257">
    <property type="entry name" value="PROKAR_LIPOPROTEIN"/>
    <property type="match status" value="1"/>
</dbReference>
<dbReference type="OrthoDB" id="1032269at2"/>
<keyword evidence="8 11" id="KW-0326">Glycosidase</keyword>
<dbReference type="InterPro" id="IPR001000">
    <property type="entry name" value="GH10_dom"/>
</dbReference>
<evidence type="ECO:0000256" key="5">
    <source>
        <dbReference type="ARBA" id="ARBA00022737"/>
    </source>
</evidence>
<keyword evidence="6 11" id="KW-0378">Hydrolase</keyword>
<dbReference type="SUPFAM" id="SSF51445">
    <property type="entry name" value="(Trans)glycosidases"/>
    <property type="match status" value="1"/>
</dbReference>
<dbReference type="Pfam" id="PF00331">
    <property type="entry name" value="Glyco_hydro_10"/>
    <property type="match status" value="2"/>
</dbReference>
<dbReference type="Gene3D" id="2.60.120.260">
    <property type="entry name" value="Galactose-binding domain-like"/>
    <property type="match status" value="1"/>
</dbReference>
<evidence type="ECO:0000256" key="3">
    <source>
        <dbReference type="ARBA" id="ARBA00022651"/>
    </source>
</evidence>
<dbReference type="PANTHER" id="PTHR31490">
    <property type="entry name" value="GLYCOSYL HYDROLASE"/>
    <property type="match status" value="1"/>
</dbReference>
<evidence type="ECO:0000256" key="1">
    <source>
        <dbReference type="ARBA" id="ARBA00000681"/>
    </source>
</evidence>
<dbReference type="EMBL" id="LFQU01000005">
    <property type="protein sequence ID" value="KOO69159.1"/>
    <property type="molecule type" value="Genomic_DNA"/>
</dbReference>
<dbReference type="InterPro" id="IPR031158">
    <property type="entry name" value="GH10_AS"/>
</dbReference>
<keyword evidence="14" id="KW-1185">Reference proteome</keyword>
<organism evidence="13 14">
    <name type="scientific">Xylanibacter rarus</name>
    <dbReference type="NCBI Taxonomy" id="1676614"/>
    <lineage>
        <taxon>Bacteria</taxon>
        <taxon>Pseudomonadati</taxon>
        <taxon>Bacteroidota</taxon>
        <taxon>Bacteroidia</taxon>
        <taxon>Bacteroidales</taxon>
        <taxon>Prevotellaceae</taxon>
        <taxon>Xylanibacter</taxon>
    </lineage>
</organism>
<name>A0A8E1R081_9BACT</name>
<dbReference type="PRINTS" id="PR00134">
    <property type="entry name" value="GLHYDRLASE10"/>
</dbReference>
<evidence type="ECO:0000256" key="7">
    <source>
        <dbReference type="ARBA" id="ARBA00023277"/>
    </source>
</evidence>
<protein>
    <recommendedName>
        <fullName evidence="11">Beta-xylanase</fullName>
        <ecNumber evidence="11">3.2.1.8</ecNumber>
    </recommendedName>
</protein>
<evidence type="ECO:0000313" key="14">
    <source>
        <dbReference type="Proteomes" id="UP000036951"/>
    </source>
</evidence>
<feature type="active site" description="Nucleophile" evidence="10">
    <location>
        <position position="503"/>
    </location>
</feature>
<dbReference type="PANTHER" id="PTHR31490:SF88">
    <property type="entry name" value="BETA-XYLANASE"/>
    <property type="match status" value="1"/>
</dbReference>
<comment type="caution">
    <text evidence="13">The sequence shown here is derived from an EMBL/GenBank/DDBJ whole genome shotgun (WGS) entry which is preliminary data.</text>
</comment>
<keyword evidence="3" id="KW-0858">Xylan degradation</keyword>
<keyword evidence="7 11" id="KW-0119">Carbohydrate metabolism</keyword>